<dbReference type="Proteomes" id="UP000298517">
    <property type="component" value="Unassembled WGS sequence"/>
</dbReference>
<comment type="caution">
    <text evidence="1">The sequence shown here is derived from an EMBL/GenBank/DDBJ whole genome shotgun (WGS) entry which is preliminary data.</text>
</comment>
<dbReference type="EMBL" id="SNQI01000002">
    <property type="protein sequence ID" value="TEW75358.1"/>
    <property type="molecule type" value="Genomic_DNA"/>
</dbReference>
<accession>A0A4Y8AU60</accession>
<organism evidence="1 2">
    <name type="scientific">Gramella jeungdoensis</name>
    <dbReference type="NCBI Taxonomy" id="708091"/>
    <lineage>
        <taxon>Bacteria</taxon>
        <taxon>Pseudomonadati</taxon>
        <taxon>Bacteroidota</taxon>
        <taxon>Flavobacteriia</taxon>
        <taxon>Flavobacteriales</taxon>
        <taxon>Flavobacteriaceae</taxon>
        <taxon>Christiangramia</taxon>
    </lineage>
</organism>
<dbReference type="RefSeq" id="WP_134247728.1">
    <property type="nucleotide sequence ID" value="NZ_SNQI01000002.1"/>
</dbReference>
<keyword evidence="2" id="KW-1185">Reference proteome</keyword>
<protein>
    <submittedName>
        <fullName evidence="1">Uncharacterized protein</fullName>
    </submittedName>
</protein>
<dbReference type="AlphaFoldDB" id="A0A4Y8AU60"/>
<proteinExistence type="predicted"/>
<gene>
    <name evidence="1" type="ORF">E2488_07555</name>
</gene>
<evidence type="ECO:0000313" key="1">
    <source>
        <dbReference type="EMBL" id="TEW75358.1"/>
    </source>
</evidence>
<name>A0A4Y8AU60_9FLAO</name>
<sequence length="155" mass="18740">MKNDLNELRSRPNGNYIFDSSWQDLHILTKHWKSDLLFYIDDLRFLDDLIDKYIIWISKEDDLESVRNIRKRIVKTTKECDLLLQGINKHLTHIEGLMEDPFKYDSHNFRTEHQQLENDITIFLKTFRANRKEVFKVTEHLIESDELIRILTKAH</sequence>
<dbReference type="OrthoDB" id="1441145at2"/>
<reference evidence="1 2" key="1">
    <citation type="journal article" date="2011" name="J. Microbiol.">
        <title>Gramella jeungdoensis sp. nov., isolated from a solar saltern in Korea.</title>
        <authorList>
            <person name="Joung Y."/>
            <person name="Kim H."/>
            <person name="Jang T."/>
            <person name="Ahn T.S."/>
            <person name="Joh K."/>
        </authorList>
    </citation>
    <scope>NUCLEOTIDE SEQUENCE [LARGE SCALE GENOMIC DNA]</scope>
    <source>
        <strain evidence="1 2">KCTC 23123</strain>
    </source>
</reference>
<evidence type="ECO:0000313" key="2">
    <source>
        <dbReference type="Proteomes" id="UP000298517"/>
    </source>
</evidence>